<dbReference type="NCBIfam" id="NF009438">
    <property type="entry name" value="PRK12797.1"/>
    <property type="match status" value="1"/>
</dbReference>
<dbReference type="GO" id="GO:0005886">
    <property type="term" value="C:plasma membrane"/>
    <property type="evidence" value="ECO:0007669"/>
    <property type="project" value="UniProtKB-SubCell"/>
</dbReference>
<dbReference type="InterPro" id="IPR005837">
    <property type="entry name" value="FliP"/>
</dbReference>
<dbReference type="NCBIfam" id="TIGR01103">
    <property type="entry name" value="fliP"/>
    <property type="match status" value="1"/>
</dbReference>
<evidence type="ECO:0000256" key="1">
    <source>
        <dbReference type="ARBA" id="ARBA00006257"/>
    </source>
</evidence>
<evidence type="ECO:0000313" key="13">
    <source>
        <dbReference type="EMBL" id="KAE9637051.1"/>
    </source>
</evidence>
<dbReference type="Proteomes" id="UP000483018">
    <property type="component" value="Unassembled WGS sequence"/>
</dbReference>
<dbReference type="Pfam" id="PF00813">
    <property type="entry name" value="FliP"/>
    <property type="match status" value="1"/>
</dbReference>
<dbReference type="PANTHER" id="PTHR30587">
    <property type="entry name" value="FLAGELLAR BIOSYNTHETIC PROTEIN FLIP"/>
    <property type="match status" value="1"/>
</dbReference>
<evidence type="ECO:0000256" key="4">
    <source>
        <dbReference type="ARBA" id="ARBA00022475"/>
    </source>
</evidence>
<evidence type="ECO:0000256" key="3">
    <source>
        <dbReference type="ARBA" id="ARBA00022448"/>
    </source>
</evidence>
<comment type="caution">
    <text evidence="13">The sequence shown here is derived from an EMBL/GenBank/DDBJ whole genome shotgun (WGS) entry which is preliminary data.</text>
</comment>
<dbReference type="OrthoDB" id="9805111at2"/>
<keyword evidence="13" id="KW-0282">Flagellum</keyword>
<evidence type="ECO:0000256" key="12">
    <source>
        <dbReference type="RuleBase" id="RU362069"/>
    </source>
</evidence>
<keyword evidence="4 12" id="KW-1003">Cell membrane</keyword>
<sequence length="269" mass="30250">MMKTRKNFKFLVFGIIITLFIQLFFGFEVHAEPVDNVTLPIPQIGINIEAAENPQEVVTSLQILFILTILSLAPSILIMMTSFTRIVIALHFLRSALGTQQTPPNQVLIGLALFLTLFIMGPTFSEINEQALKPYTAGQISQEEAIENAMKPIRNFMFRQVRNSDLNLFMGIAQMDPIENTDDVSITDQIPSRVLIPAFIISELKTGFMIGFLLYIPFIVIDMVVASTLMSMGMMMLPPVMISLPFKILLFVMVDGWNLVIGQLVQTFR</sequence>
<keyword evidence="7 12" id="KW-0653">Protein transport</keyword>
<comment type="caution">
    <text evidence="12">Lacks conserved residue(s) required for the propagation of feature annotation.</text>
</comment>
<keyword evidence="5 12" id="KW-0812">Transmembrane</keyword>
<dbReference type="AlphaFoldDB" id="A0A7C8HJF8"/>
<keyword evidence="11 12" id="KW-1006">Bacterial flagellum protein export</keyword>
<comment type="similarity">
    <text evidence="1 12">Belongs to the FliP/MopC/SpaP family.</text>
</comment>
<feature type="transmembrane region" description="Helical" evidence="12">
    <location>
        <begin position="63"/>
        <end position="93"/>
    </location>
</feature>
<keyword evidence="13" id="KW-0966">Cell projection</keyword>
<protein>
    <recommendedName>
        <fullName evidence="2 12">Flagellar biosynthetic protein FliP</fullName>
    </recommendedName>
</protein>
<keyword evidence="13" id="KW-0969">Cilium</keyword>
<organism evidence="13 14">
    <name type="scientific">Defluviitalea raffinosedens</name>
    <dbReference type="NCBI Taxonomy" id="1450156"/>
    <lineage>
        <taxon>Bacteria</taxon>
        <taxon>Bacillati</taxon>
        <taxon>Bacillota</taxon>
        <taxon>Clostridia</taxon>
        <taxon>Lachnospirales</taxon>
        <taxon>Defluviitaleaceae</taxon>
        <taxon>Defluviitalea</taxon>
    </lineage>
</organism>
<feature type="transmembrane region" description="Helical" evidence="12">
    <location>
        <begin position="212"/>
        <end position="232"/>
    </location>
</feature>
<evidence type="ECO:0000313" key="14">
    <source>
        <dbReference type="Proteomes" id="UP000483018"/>
    </source>
</evidence>
<dbReference type="GO" id="GO:0009306">
    <property type="term" value="P:protein secretion"/>
    <property type="evidence" value="ECO:0007669"/>
    <property type="project" value="UniProtKB-UniRule"/>
</dbReference>
<dbReference type="PROSITE" id="PS01061">
    <property type="entry name" value="FLIP_2"/>
    <property type="match status" value="1"/>
</dbReference>
<evidence type="ECO:0000256" key="6">
    <source>
        <dbReference type="ARBA" id="ARBA00022795"/>
    </source>
</evidence>
<keyword evidence="8 12" id="KW-1133">Transmembrane helix</keyword>
<comment type="subcellular location">
    <subcellularLocation>
        <location evidence="12">Cell membrane</location>
        <topology evidence="12">Multi-pass membrane protein</topology>
    </subcellularLocation>
    <subcellularLocation>
        <location evidence="12">Bacterial flagellum basal body</location>
    </subcellularLocation>
</comment>
<evidence type="ECO:0000256" key="8">
    <source>
        <dbReference type="ARBA" id="ARBA00022989"/>
    </source>
</evidence>
<keyword evidence="3 12" id="KW-0813">Transport</keyword>
<evidence type="ECO:0000256" key="11">
    <source>
        <dbReference type="ARBA" id="ARBA00023225"/>
    </source>
</evidence>
<evidence type="ECO:0000256" key="2">
    <source>
        <dbReference type="ARBA" id="ARBA00021714"/>
    </source>
</evidence>
<dbReference type="InterPro" id="IPR005838">
    <property type="entry name" value="T3SS_IM_P"/>
</dbReference>
<gene>
    <name evidence="12 13" type="primary">fliP</name>
    <name evidence="13" type="ORF">GND95_01055</name>
</gene>
<keyword evidence="14" id="KW-1185">Reference proteome</keyword>
<dbReference type="PRINTS" id="PR00951">
    <property type="entry name" value="FLGBIOSNFLIP"/>
</dbReference>
<comment type="function">
    <text evidence="12">Plays a role in the flagellum-specific transport system.</text>
</comment>
<feature type="transmembrane region" description="Helical" evidence="12">
    <location>
        <begin position="244"/>
        <end position="265"/>
    </location>
</feature>
<evidence type="ECO:0000256" key="5">
    <source>
        <dbReference type="ARBA" id="ARBA00022692"/>
    </source>
</evidence>
<evidence type="ECO:0000256" key="9">
    <source>
        <dbReference type="ARBA" id="ARBA00023136"/>
    </source>
</evidence>
<proteinExistence type="inferred from homology"/>
<keyword evidence="9 12" id="KW-0472">Membrane</keyword>
<keyword evidence="6 12" id="KW-1005">Bacterial flagellum biogenesis</keyword>
<accession>A0A7C8HJF8</accession>
<evidence type="ECO:0000256" key="7">
    <source>
        <dbReference type="ARBA" id="ARBA00022927"/>
    </source>
</evidence>
<dbReference type="EMBL" id="WSLF01000001">
    <property type="protein sequence ID" value="KAE9637051.1"/>
    <property type="molecule type" value="Genomic_DNA"/>
</dbReference>
<dbReference type="PRINTS" id="PR01302">
    <property type="entry name" value="TYPE3IMPPROT"/>
</dbReference>
<name>A0A7C8HJF8_9FIRM</name>
<keyword evidence="10" id="KW-0975">Bacterial flagellum</keyword>
<dbReference type="PANTHER" id="PTHR30587:SF0">
    <property type="entry name" value="FLAGELLAR BIOSYNTHETIC PROTEIN FLIP"/>
    <property type="match status" value="1"/>
</dbReference>
<dbReference type="GO" id="GO:0009425">
    <property type="term" value="C:bacterial-type flagellum basal body"/>
    <property type="evidence" value="ECO:0007669"/>
    <property type="project" value="UniProtKB-SubCell"/>
</dbReference>
<dbReference type="GO" id="GO:0044781">
    <property type="term" value="P:bacterial-type flagellum organization"/>
    <property type="evidence" value="ECO:0007669"/>
    <property type="project" value="UniProtKB-UniRule"/>
</dbReference>
<evidence type="ECO:0000256" key="10">
    <source>
        <dbReference type="ARBA" id="ARBA00023143"/>
    </source>
</evidence>
<reference evidence="13 14" key="1">
    <citation type="submission" date="2019-12" db="EMBL/GenBank/DDBJ databases">
        <title>Defluviitalea raffinosedens, isolated from a biogas fermenter, genome sequencing and characterization.</title>
        <authorList>
            <person name="Rettenmaier R."/>
            <person name="Schneider M."/>
            <person name="Neuhaus K."/>
            <person name="Liebl W."/>
            <person name="Zverlov V."/>
        </authorList>
    </citation>
    <scope>NUCLEOTIDE SEQUENCE [LARGE SCALE GENOMIC DNA]</scope>
    <source>
        <strain evidence="13 14">249c-K6</strain>
    </source>
</reference>